<dbReference type="InterPro" id="IPR009476">
    <property type="entry name" value="DUF1097"/>
</dbReference>
<dbReference type="OrthoDB" id="1852275at2"/>
<sequence length="166" mass="17588">MTNKHSTVTTAAFIAIVPPLWAVLSPQFGVETGAVALVCAGLFTAEGNDPRRARRIILGLLLGIPWGILALRFTALPGNQAVNQFVALAVLGAGTVLVCGLTGVGRYVDATAWLSGWAIAILILGHVPLTQWHWLPAQLAVSMFAGVYLIGVGSVVVNRWLKARMH</sequence>
<accession>A0A0R1ZUR6</accession>
<keyword evidence="3" id="KW-1185">Reference proteome</keyword>
<dbReference type="EMBL" id="AYYO01000055">
    <property type="protein sequence ID" value="KRM54508.1"/>
    <property type="molecule type" value="Genomic_DNA"/>
</dbReference>
<feature type="transmembrane region" description="Helical" evidence="1">
    <location>
        <begin position="20"/>
        <end position="44"/>
    </location>
</feature>
<keyword evidence="1" id="KW-0472">Membrane</keyword>
<protein>
    <recommendedName>
        <fullName evidence="4">DUF1097 domain-containing protein</fullName>
    </recommendedName>
</protein>
<keyword evidence="1" id="KW-1133">Transmembrane helix</keyword>
<proteinExistence type="predicted"/>
<reference evidence="2 3" key="1">
    <citation type="journal article" date="2015" name="Genome Announc.">
        <title>Expanding the biotechnology potential of lactobacilli through comparative genomics of 213 strains and associated genera.</title>
        <authorList>
            <person name="Sun Z."/>
            <person name="Harris H.M."/>
            <person name="McCann A."/>
            <person name="Guo C."/>
            <person name="Argimon S."/>
            <person name="Zhang W."/>
            <person name="Yang X."/>
            <person name="Jeffery I.B."/>
            <person name="Cooney J.C."/>
            <person name="Kagawa T.F."/>
            <person name="Liu W."/>
            <person name="Song Y."/>
            <person name="Salvetti E."/>
            <person name="Wrobel A."/>
            <person name="Rasinkangas P."/>
            <person name="Parkhill J."/>
            <person name="Rea M.C."/>
            <person name="O'Sullivan O."/>
            <person name="Ritari J."/>
            <person name="Douillard F.P."/>
            <person name="Paul Ross R."/>
            <person name="Yang R."/>
            <person name="Briner A.E."/>
            <person name="Felis G.E."/>
            <person name="de Vos W.M."/>
            <person name="Barrangou R."/>
            <person name="Klaenhammer T.R."/>
            <person name="Caufield P.W."/>
            <person name="Cui Y."/>
            <person name="Zhang H."/>
            <person name="O'Toole P.W."/>
        </authorList>
    </citation>
    <scope>NUCLEOTIDE SEQUENCE [LARGE SCALE GENOMIC DNA]</scope>
    <source>
        <strain evidence="2 3">DSM 20505</strain>
    </source>
</reference>
<evidence type="ECO:0008006" key="4">
    <source>
        <dbReference type="Google" id="ProtNLM"/>
    </source>
</evidence>
<organism evidence="2 3">
    <name type="scientific">Lacticaseibacillus sharpeae JCM 1186 = DSM 20505</name>
    <dbReference type="NCBI Taxonomy" id="1291052"/>
    <lineage>
        <taxon>Bacteria</taxon>
        <taxon>Bacillati</taxon>
        <taxon>Bacillota</taxon>
        <taxon>Bacilli</taxon>
        <taxon>Lactobacillales</taxon>
        <taxon>Lactobacillaceae</taxon>
        <taxon>Lacticaseibacillus</taxon>
    </lineage>
</organism>
<dbReference type="AlphaFoldDB" id="A0A0R1ZUR6"/>
<evidence type="ECO:0000313" key="3">
    <source>
        <dbReference type="Proteomes" id="UP000051679"/>
    </source>
</evidence>
<feature type="transmembrane region" description="Helical" evidence="1">
    <location>
        <begin position="81"/>
        <end position="104"/>
    </location>
</feature>
<gene>
    <name evidence="2" type="ORF">FC18_GL000314</name>
</gene>
<name>A0A0R1ZUR6_9LACO</name>
<dbReference type="RefSeq" id="WP_054676932.1">
    <property type="nucleotide sequence ID" value="NZ_AYYO01000055.1"/>
</dbReference>
<dbReference type="Pfam" id="PF06496">
    <property type="entry name" value="DUF1097"/>
    <property type="match status" value="1"/>
</dbReference>
<dbReference type="Proteomes" id="UP000051679">
    <property type="component" value="Unassembled WGS sequence"/>
</dbReference>
<keyword evidence="1" id="KW-0812">Transmembrane</keyword>
<feature type="transmembrane region" description="Helical" evidence="1">
    <location>
        <begin position="56"/>
        <end position="75"/>
    </location>
</feature>
<feature type="transmembrane region" description="Helical" evidence="1">
    <location>
        <begin position="111"/>
        <end position="129"/>
    </location>
</feature>
<comment type="caution">
    <text evidence="2">The sequence shown here is derived from an EMBL/GenBank/DDBJ whole genome shotgun (WGS) entry which is preliminary data.</text>
</comment>
<dbReference type="PATRIC" id="fig|1291052.5.peg.325"/>
<evidence type="ECO:0000256" key="1">
    <source>
        <dbReference type="SAM" id="Phobius"/>
    </source>
</evidence>
<evidence type="ECO:0000313" key="2">
    <source>
        <dbReference type="EMBL" id="KRM54508.1"/>
    </source>
</evidence>
<feature type="transmembrane region" description="Helical" evidence="1">
    <location>
        <begin position="135"/>
        <end position="157"/>
    </location>
</feature>
<dbReference type="STRING" id="1291052.FC18_GL000314"/>